<evidence type="ECO:0000313" key="5">
    <source>
        <dbReference type="Proteomes" id="UP000254968"/>
    </source>
</evidence>
<keyword evidence="3" id="KW-0812">Transmembrane</keyword>
<accession>A0A378I7M3</accession>
<feature type="region of interest" description="Disordered" evidence="2">
    <location>
        <begin position="318"/>
        <end position="341"/>
    </location>
</feature>
<proteinExistence type="predicted"/>
<feature type="transmembrane region" description="Helical" evidence="3">
    <location>
        <begin position="283"/>
        <end position="303"/>
    </location>
</feature>
<reference evidence="4 5" key="1">
    <citation type="submission" date="2018-06" db="EMBL/GenBank/DDBJ databases">
        <authorList>
            <consortium name="Pathogen Informatics"/>
            <person name="Doyle S."/>
        </authorList>
    </citation>
    <scope>NUCLEOTIDE SEQUENCE [LARGE SCALE GENOMIC DNA]</scope>
    <source>
        <strain evidence="4 5">NCTC13315</strain>
    </source>
</reference>
<dbReference type="AlphaFoldDB" id="A0A378I7M3"/>
<evidence type="ECO:0000256" key="1">
    <source>
        <dbReference type="SAM" id="Coils"/>
    </source>
</evidence>
<keyword evidence="1" id="KW-0175">Coiled coil</keyword>
<feature type="transmembrane region" description="Helical" evidence="3">
    <location>
        <begin position="254"/>
        <end position="277"/>
    </location>
</feature>
<feature type="coiled-coil region" evidence="1">
    <location>
        <begin position="740"/>
        <end position="767"/>
    </location>
</feature>
<dbReference type="EMBL" id="UGNV01000001">
    <property type="protein sequence ID" value="STX28404.1"/>
    <property type="molecule type" value="Genomic_DNA"/>
</dbReference>
<evidence type="ECO:0000256" key="2">
    <source>
        <dbReference type="SAM" id="MobiDB-lite"/>
    </source>
</evidence>
<organism evidence="4 5">
    <name type="scientific">Legionella beliardensis</name>
    <dbReference type="NCBI Taxonomy" id="91822"/>
    <lineage>
        <taxon>Bacteria</taxon>
        <taxon>Pseudomonadati</taxon>
        <taxon>Pseudomonadota</taxon>
        <taxon>Gammaproteobacteria</taxon>
        <taxon>Legionellales</taxon>
        <taxon>Legionellaceae</taxon>
        <taxon>Legionella</taxon>
    </lineage>
</organism>
<protein>
    <submittedName>
        <fullName evidence="4">Coiled-coil protein</fullName>
    </submittedName>
</protein>
<evidence type="ECO:0000256" key="3">
    <source>
        <dbReference type="SAM" id="Phobius"/>
    </source>
</evidence>
<keyword evidence="3" id="KW-1133">Transmembrane helix</keyword>
<feature type="transmembrane region" description="Helical" evidence="3">
    <location>
        <begin position="222"/>
        <end position="242"/>
    </location>
</feature>
<keyword evidence="3" id="KW-0472">Membrane</keyword>
<evidence type="ECO:0000313" key="4">
    <source>
        <dbReference type="EMBL" id="STX28404.1"/>
    </source>
</evidence>
<sequence>MGFALTWYIEALQPVIDKLPSEQKEKAKNFLNNCFSEFGRILNPEKPNQIDTLFCLAVIEKANNRLMPRKGNLSLEKFAQSMFSLMSLYAKQRSTSRLTNDEILRVFNPIYVASDVYPLANIAQKEQLQKLKQWEIEWLRRLNYKLEIDYQAFKNLLSGVNGIPEDITAHLNRKAAFKLLDTPSKSSVSKLGSESLGILTSTGAGAAIGAVIGSIVPGIGTVIGAILGAGIGAGVSSSGVGLKRLWDSHIKSGAAITSAGSTSLGLTIGIIVGSVVFPGLGTVLGGGIGAVTGFLASIIPSAIKKLVHRAKTAKKEAERSDSIEKLNITEPDSADLSSPDLPKADYYHRQIVTSPPQEGDIKVLMVQAQNKLIDLLRTLEFKGSEDKNKNAEDQEKFTTALDSKDIETIVAMLPKEVEKAPNIETRNSLADYLMIASELHKLSHLTETQIPSRDEQGQPTNLLYYTVATQVGGVTKKVPLISEDALRNKLTKLRDKNIANVTDYINDYSEYQLKPNAIIKLPKSSKIPFEGEMIEEVQHELVALAMSKILDCKTTDVAMVMYEEKPALFIPFEEIKLLGEVAEGKVFTGMGNTYEHYSTIKPIGSGLQSNGFIDDFGKAFSLLYVCSDPDSIGAYNQNKALVNDRSLFIFDQVVMLSNKLKLDSRLSLQPDQAIMKHTRHGRGRNRSLIEDSSLKEKFASLEKLIQKQDVIYTYLYNIVKAHEAQISQINASLKTKSNLEDSDKEEIDKLREQKEQVTQLRDDAIALFNTIKNRIAEIQAVLPLVSKDLPRSAVCSALILEKLMHNPRLYTDTGKPYRNPWTYRHNNPVQRVFTQGDHVVVNFTNNIPTKMVELLNRNRQLLITIDPENPKSLTMTRADFDSLKEDMLYPEMRLELQKDTNYLDVTSLEIIGKAYGAGHQKDILLLIKKYQEEMNSSNATPTSKLDAMCTLDTALQVHAKNADDKGFAMHVRKKLQFDIQQRLLAIIPEDLKARLSDQMKAAFVAALRLDQGDVFNNVVMSVIRKNKMDSQEFSNFLQLCIDQATTANNHQSAINARAKISKKANKLGEFCAAAREEQALDIVVDINFDPVQARKVELNAQYQIIDKTTAPCLGKEDIFVEEPFNPAPSTI</sequence>
<dbReference type="Proteomes" id="UP000254968">
    <property type="component" value="Unassembled WGS sequence"/>
</dbReference>
<name>A0A378I7M3_9GAMM</name>
<gene>
    <name evidence="4" type="ORF">NCTC13315_00933</name>
</gene>
<keyword evidence="5" id="KW-1185">Reference proteome</keyword>